<evidence type="ECO:0000313" key="5">
    <source>
        <dbReference type="EMBL" id="BBZ40686.1"/>
    </source>
</evidence>
<evidence type="ECO:0000256" key="3">
    <source>
        <dbReference type="ARBA" id="ARBA00023163"/>
    </source>
</evidence>
<dbReference type="Gene3D" id="1.10.10.10">
    <property type="entry name" value="Winged helix-like DNA-binding domain superfamily/Winged helix DNA-binding domain"/>
    <property type="match status" value="1"/>
</dbReference>
<evidence type="ECO:0000259" key="4">
    <source>
        <dbReference type="PROSITE" id="PS50043"/>
    </source>
</evidence>
<dbReference type="SUPFAM" id="SSF52540">
    <property type="entry name" value="P-loop containing nucleoside triphosphate hydrolases"/>
    <property type="match status" value="1"/>
</dbReference>
<sequence length="858" mass="91609">MSALEDGADFRGVALIGGGGVGKSTLARAVAEALEPRGAVVRYVLCTRTGSTVPLGAFYRSVTVDAQEPAAMLAAAQRNLEQDENLVVVVDDAQLLDPLSSTLVYELAASGSARLIVTIRSGDPVPDAVTTLLKERMLLSLRIDAFTREQTAVFARTILGGVVDSRLIGELHGQTAGNPLLLRGLLDAGRETGVLVRTDEGWQLRGALCADRQLHDLLEFRLQSLAPQELETVEILAAAEVLDWEILRGLCDPDVVGSLERRGVIQVVADGSSTVARLSHPIVGKAALRRAGVVRSRQLNSLLAQQLRLQMQIQEQRSGLADVRTRIKLAQFMTRSDVSPDLGLIVKAAASAVRMSDMACGEDLARFALERGGGVRAAVVFAEAIGWQGRGGEVEAVLNAVDLDGADESLIVRWGCLRATNLFFSCRLVEPARLALDDVRARVGSEELLALVTAMEATFACFSGDIRTALKLGLTLCTPGVQPLARTWATTWMCWALALAGQCGEVQRLAETGQAVASNQPRPYRFAMGLAQVVGLTAAGDNLAAERVWQRYAPASKVWPAENTFLLAMLGLVQLARGALASACAAFQDSISAMAPGFPSGWLMLLAALSAQAEGARGNAEAAAAALRRSEQAYGPHIAVFLPELELARAWERAAAGQTAAARTHAVRAAQVARQSGMDAVEMRALHTAARFDDRSQAERLAELATTLNTPMAEAVAQHARGLADHDGDLLDGAAERFAAMGAVALAADAAAQAAREHAGIGEREKELMSLTRARWVAGEGGIRTPAVHFVAQPLPLTEREREIATLATAGLSNRQIADRLVVSVRTVEGHLYRMFAKLGIDRREQLIQLVRLAWREP</sequence>
<dbReference type="PROSITE" id="PS50043">
    <property type="entry name" value="HTH_LUXR_2"/>
    <property type="match status" value="1"/>
</dbReference>
<dbReference type="Proteomes" id="UP000467385">
    <property type="component" value="Chromosome"/>
</dbReference>
<dbReference type="InterPro" id="IPR036388">
    <property type="entry name" value="WH-like_DNA-bd_sf"/>
</dbReference>
<reference evidence="5 6" key="1">
    <citation type="journal article" date="2019" name="Emerg. Microbes Infect.">
        <title>Comprehensive subspecies identification of 175 nontuberculous mycobacteria species based on 7547 genomic profiles.</title>
        <authorList>
            <person name="Matsumoto Y."/>
            <person name="Kinjo T."/>
            <person name="Motooka D."/>
            <person name="Nabeya D."/>
            <person name="Jung N."/>
            <person name="Uechi K."/>
            <person name="Horii T."/>
            <person name="Iida T."/>
            <person name="Fujita J."/>
            <person name="Nakamura S."/>
        </authorList>
    </citation>
    <scope>NUCLEOTIDE SEQUENCE [LARGE SCALE GENOMIC DNA]</scope>
    <source>
        <strain evidence="5 6">JCM 14738</strain>
    </source>
</reference>
<gene>
    <name evidence="5" type="ORF">MCNS_37490</name>
</gene>
<dbReference type="CDD" id="cd06170">
    <property type="entry name" value="LuxR_C_like"/>
    <property type="match status" value="1"/>
</dbReference>
<dbReference type="InterPro" id="IPR003593">
    <property type="entry name" value="AAA+_ATPase"/>
</dbReference>
<dbReference type="InterPro" id="IPR016032">
    <property type="entry name" value="Sig_transdc_resp-reg_C-effctor"/>
</dbReference>
<dbReference type="GO" id="GO:0003677">
    <property type="term" value="F:DNA binding"/>
    <property type="evidence" value="ECO:0007669"/>
    <property type="project" value="UniProtKB-KW"/>
</dbReference>
<dbReference type="PROSITE" id="PS00622">
    <property type="entry name" value="HTH_LUXR_1"/>
    <property type="match status" value="1"/>
</dbReference>
<dbReference type="PANTHER" id="PTHR44688">
    <property type="entry name" value="DNA-BINDING TRANSCRIPTIONAL ACTIVATOR DEVR_DOSR"/>
    <property type="match status" value="1"/>
</dbReference>
<proteinExistence type="predicted"/>
<organism evidence="5 6">
    <name type="scientific">Mycobacterium conspicuum</name>
    <dbReference type="NCBI Taxonomy" id="44010"/>
    <lineage>
        <taxon>Bacteria</taxon>
        <taxon>Bacillati</taxon>
        <taxon>Actinomycetota</taxon>
        <taxon>Actinomycetes</taxon>
        <taxon>Mycobacteriales</taxon>
        <taxon>Mycobacteriaceae</taxon>
        <taxon>Mycobacterium</taxon>
    </lineage>
</organism>
<dbReference type="AlphaFoldDB" id="A0A7I7YG23"/>
<dbReference type="InterPro" id="IPR027417">
    <property type="entry name" value="P-loop_NTPase"/>
</dbReference>
<accession>A0A7I7YG23</accession>
<keyword evidence="2" id="KW-0238">DNA-binding</keyword>
<evidence type="ECO:0000256" key="1">
    <source>
        <dbReference type="ARBA" id="ARBA00023015"/>
    </source>
</evidence>
<keyword evidence="6" id="KW-1185">Reference proteome</keyword>
<dbReference type="RefSeq" id="WP_232079351.1">
    <property type="nucleotide sequence ID" value="NZ_AP022613.1"/>
</dbReference>
<dbReference type="SMART" id="SM00382">
    <property type="entry name" value="AAA"/>
    <property type="match status" value="1"/>
</dbReference>
<evidence type="ECO:0000256" key="2">
    <source>
        <dbReference type="ARBA" id="ARBA00023125"/>
    </source>
</evidence>
<dbReference type="PRINTS" id="PR00038">
    <property type="entry name" value="HTHLUXR"/>
</dbReference>
<feature type="domain" description="HTH luxR-type" evidence="4">
    <location>
        <begin position="790"/>
        <end position="855"/>
    </location>
</feature>
<dbReference type="GO" id="GO:0016887">
    <property type="term" value="F:ATP hydrolysis activity"/>
    <property type="evidence" value="ECO:0007669"/>
    <property type="project" value="InterPro"/>
</dbReference>
<name>A0A7I7YG23_9MYCO</name>
<keyword evidence="1" id="KW-0805">Transcription regulation</keyword>
<dbReference type="Pfam" id="PF13401">
    <property type="entry name" value="AAA_22"/>
    <property type="match status" value="1"/>
</dbReference>
<dbReference type="SUPFAM" id="SSF46894">
    <property type="entry name" value="C-terminal effector domain of the bipartite response regulators"/>
    <property type="match status" value="1"/>
</dbReference>
<dbReference type="GO" id="GO:0006355">
    <property type="term" value="P:regulation of DNA-templated transcription"/>
    <property type="evidence" value="ECO:0007669"/>
    <property type="project" value="InterPro"/>
</dbReference>
<dbReference type="Gene3D" id="3.40.50.300">
    <property type="entry name" value="P-loop containing nucleotide triphosphate hydrolases"/>
    <property type="match status" value="1"/>
</dbReference>
<dbReference type="Pfam" id="PF00196">
    <property type="entry name" value="GerE"/>
    <property type="match status" value="1"/>
</dbReference>
<dbReference type="InterPro" id="IPR049945">
    <property type="entry name" value="AAA_22"/>
</dbReference>
<dbReference type="EMBL" id="AP022613">
    <property type="protein sequence ID" value="BBZ40686.1"/>
    <property type="molecule type" value="Genomic_DNA"/>
</dbReference>
<keyword evidence="3" id="KW-0804">Transcription</keyword>
<evidence type="ECO:0000313" key="6">
    <source>
        <dbReference type="Proteomes" id="UP000467385"/>
    </source>
</evidence>
<dbReference type="PANTHER" id="PTHR44688:SF16">
    <property type="entry name" value="DNA-BINDING TRANSCRIPTIONAL ACTIVATOR DEVR_DOSR"/>
    <property type="match status" value="1"/>
</dbReference>
<dbReference type="InterPro" id="IPR000792">
    <property type="entry name" value="Tscrpt_reg_LuxR_C"/>
</dbReference>
<dbReference type="SMART" id="SM00421">
    <property type="entry name" value="HTH_LUXR"/>
    <property type="match status" value="1"/>
</dbReference>
<protein>
    <submittedName>
        <fullName evidence="5">LuxR family transcriptional regulator</fullName>
    </submittedName>
</protein>